<comment type="caution">
    <text evidence="2">The sequence shown here is derived from an EMBL/GenBank/DDBJ whole genome shotgun (WGS) entry which is preliminary data.</text>
</comment>
<dbReference type="AlphaFoldDB" id="X0TEI2"/>
<dbReference type="PANTHER" id="PTHR37478">
    <property type="match status" value="1"/>
</dbReference>
<organism evidence="2">
    <name type="scientific">marine sediment metagenome</name>
    <dbReference type="NCBI Taxonomy" id="412755"/>
    <lineage>
        <taxon>unclassified sequences</taxon>
        <taxon>metagenomes</taxon>
        <taxon>ecological metagenomes</taxon>
    </lineage>
</organism>
<gene>
    <name evidence="2" type="ORF">S01H1_24176</name>
</gene>
<proteinExistence type="inferred from homology"/>
<accession>X0TEI2</accession>
<dbReference type="Pfam" id="PF02001">
    <property type="entry name" value="DUF134"/>
    <property type="match status" value="1"/>
</dbReference>
<evidence type="ECO:0000313" key="2">
    <source>
        <dbReference type="EMBL" id="GAF91629.1"/>
    </source>
</evidence>
<comment type="similarity">
    <text evidence="1">Belongs to the UPF0251 family.</text>
</comment>
<protein>
    <submittedName>
        <fullName evidence="2">Uncharacterized protein</fullName>
    </submittedName>
</protein>
<evidence type="ECO:0000256" key="1">
    <source>
        <dbReference type="ARBA" id="ARBA00009350"/>
    </source>
</evidence>
<sequence length="58" mass="6426">MSRPPKKRIVSFDPEVTLFIPSGIPRCRMGTVIFGTDEIEALRLTDLEGMYQGQAADA</sequence>
<dbReference type="EMBL" id="BARS01014255">
    <property type="protein sequence ID" value="GAF91629.1"/>
    <property type="molecule type" value="Genomic_DNA"/>
</dbReference>
<feature type="non-terminal residue" evidence="2">
    <location>
        <position position="58"/>
    </location>
</feature>
<reference evidence="2" key="1">
    <citation type="journal article" date="2014" name="Front. Microbiol.">
        <title>High frequency of phylogenetically diverse reductive dehalogenase-homologous genes in deep subseafloor sedimentary metagenomes.</title>
        <authorList>
            <person name="Kawai M."/>
            <person name="Futagami T."/>
            <person name="Toyoda A."/>
            <person name="Takaki Y."/>
            <person name="Nishi S."/>
            <person name="Hori S."/>
            <person name="Arai W."/>
            <person name="Tsubouchi T."/>
            <person name="Morono Y."/>
            <person name="Uchiyama I."/>
            <person name="Ito T."/>
            <person name="Fujiyama A."/>
            <person name="Inagaki F."/>
            <person name="Takami H."/>
        </authorList>
    </citation>
    <scope>NUCLEOTIDE SEQUENCE</scope>
    <source>
        <strain evidence="2">Expedition CK06-06</strain>
    </source>
</reference>
<dbReference type="PANTHER" id="PTHR37478:SF2">
    <property type="entry name" value="UPF0251 PROTEIN TK0562"/>
    <property type="match status" value="1"/>
</dbReference>
<name>X0TEI2_9ZZZZ</name>
<dbReference type="InterPro" id="IPR002852">
    <property type="entry name" value="UPF0251"/>
</dbReference>